<keyword evidence="5" id="KW-1185">Reference proteome</keyword>
<gene>
    <name evidence="4" type="ORF">G8O29_08320</name>
</gene>
<dbReference type="Gene3D" id="3.40.50.150">
    <property type="entry name" value="Vaccinia Virus protein VP39"/>
    <property type="match status" value="1"/>
</dbReference>
<dbReference type="PANTHER" id="PTHR11579">
    <property type="entry name" value="PROTEIN-L-ISOASPARTATE O-METHYLTRANSFERASE"/>
    <property type="match status" value="1"/>
</dbReference>
<evidence type="ECO:0000256" key="1">
    <source>
        <dbReference type="ARBA" id="ARBA00005369"/>
    </source>
</evidence>
<dbReference type="Pfam" id="PF01135">
    <property type="entry name" value="PCMT"/>
    <property type="match status" value="1"/>
</dbReference>
<comment type="caution">
    <text evidence="4">The sequence shown here is derived from an EMBL/GenBank/DDBJ whole genome shotgun (WGS) entry which is preliminary data.</text>
</comment>
<dbReference type="InterPro" id="IPR029063">
    <property type="entry name" value="SAM-dependent_MTases_sf"/>
</dbReference>
<sequence length="217" mass="23244">MSEFASRRMMMVDTQVRPSDVTKLPIIDAMLTVPRETFVPDALREAAYVGENLPLAPDRVVLEARTLAKLLDALDIQPGELVLDIGCGLGYSAAVIARLAETVVAVEEDETLAAEAQRILSEEGVDNAVVVTGRLAEGSAKCAPYDVITVEGGVEQMPQAILDQVKDGGRIGAVFMEGAVGTARIGYKVAGRVTWRPMFNASAPVLPGFRKERAFTL</sequence>
<name>A0ABX0G6L0_9RHOB</name>
<reference evidence="4 5" key="1">
    <citation type="journal article" date="2022" name="Microorganisms">
        <title>Genome Sequence and Characterization of a Xanthorhodopsin-Containing, Aerobic Anoxygenic Phototrophic Rhodobacter Species, Isolated from Mesophilic Conditions at Yellowstone National Park.</title>
        <authorList>
            <person name="Kyndt J.A."/>
            <person name="Robertson S."/>
            <person name="Shoffstall I.B."/>
            <person name="Ramaley R.F."/>
            <person name="Meyer T.E."/>
        </authorList>
    </citation>
    <scope>NUCLEOTIDE SEQUENCE [LARGE SCALE GENOMIC DNA]</scope>
    <source>
        <strain evidence="4 5">M37P</strain>
    </source>
</reference>
<dbReference type="SUPFAM" id="SSF53335">
    <property type="entry name" value="S-adenosyl-L-methionine-dependent methyltransferases"/>
    <property type="match status" value="1"/>
</dbReference>
<comment type="similarity">
    <text evidence="1">Belongs to the methyltransferase superfamily. L-isoaspartyl/D-aspartyl protein methyltransferase family.</text>
</comment>
<accession>A0ABX0G6L0</accession>
<dbReference type="PANTHER" id="PTHR11579:SF18">
    <property type="entry name" value="PROTEIN-L-ISOASPARTATE O-METHYLTRANSFERASE"/>
    <property type="match status" value="1"/>
</dbReference>
<dbReference type="CDD" id="cd02440">
    <property type="entry name" value="AdoMet_MTases"/>
    <property type="match status" value="1"/>
</dbReference>
<protein>
    <recommendedName>
        <fullName evidence="2">Protein-L-isoaspartate O-methyltransferase</fullName>
    </recommendedName>
    <alternativeName>
        <fullName evidence="3">Protein L-isoaspartyl methyltransferase</fullName>
    </alternativeName>
</protein>
<evidence type="ECO:0000313" key="4">
    <source>
        <dbReference type="EMBL" id="NHB76746.1"/>
    </source>
</evidence>
<dbReference type="EMBL" id="JAANHS010000005">
    <property type="protein sequence ID" value="NHB76746.1"/>
    <property type="molecule type" value="Genomic_DNA"/>
</dbReference>
<dbReference type="Proteomes" id="UP001515660">
    <property type="component" value="Unassembled WGS sequence"/>
</dbReference>
<organism evidence="4 5">
    <name type="scientific">Rhodobacter calidifons</name>
    <dbReference type="NCBI Taxonomy" id="2715277"/>
    <lineage>
        <taxon>Bacteria</taxon>
        <taxon>Pseudomonadati</taxon>
        <taxon>Pseudomonadota</taxon>
        <taxon>Alphaproteobacteria</taxon>
        <taxon>Rhodobacterales</taxon>
        <taxon>Rhodobacter group</taxon>
        <taxon>Rhodobacter</taxon>
    </lineage>
</organism>
<proteinExistence type="inferred from homology"/>
<evidence type="ECO:0000313" key="5">
    <source>
        <dbReference type="Proteomes" id="UP001515660"/>
    </source>
</evidence>
<dbReference type="RefSeq" id="WP_166402789.1">
    <property type="nucleotide sequence ID" value="NZ_JAANHS010000005.1"/>
</dbReference>
<evidence type="ECO:0000256" key="2">
    <source>
        <dbReference type="ARBA" id="ARBA00013346"/>
    </source>
</evidence>
<evidence type="ECO:0000256" key="3">
    <source>
        <dbReference type="ARBA" id="ARBA00030757"/>
    </source>
</evidence>
<dbReference type="InterPro" id="IPR000682">
    <property type="entry name" value="PCMT"/>
</dbReference>